<feature type="binding site" evidence="9">
    <location>
        <position position="351"/>
    </location>
    <ligand>
        <name>Mg(2+)</name>
        <dbReference type="ChEBI" id="CHEBI:18420"/>
        <label>2</label>
    </ligand>
</feature>
<dbReference type="NCBIfam" id="TIGR00458">
    <property type="entry name" value="aspS_nondisc"/>
    <property type="match status" value="1"/>
</dbReference>
<sequence length="428" mass="49514">MRTYINNINNLEDGSIIEIDGWVQEIRKIKKLLFLIVRDNTGSVQVTVKDNMVKNYDSIYNISRESVIKVSGKLNKKSISKSGVEILANEIIILNTAETPLPMGVIDLVDVDFDTRLNNRFIDLRKPENLIIFKFESELLFGIREYMNKNNFIEVHTPKIVAAATEGGADLFPVQYFEKRAYLNQSPQLYKEILMSSGFDRVFEVGPAFRAEKENTVRHLNEFTSIDIEMSFSDDETVMRMLENAIAYSVNRADSILGKELKGLGYSIEEVRPPFPRIEYSELINYLNDNGFKLNFGDDFSPEAMKFVSKKYNGFYFITKWPKDLRPFYTMPDDTNRNVTRSFDLQLRDIEVCSGAQRIHDYNMLENSFNEKGLNKNNFEFYIKAFKYGMPPHAGWGLGLERLVMNLLNLSNVRESTLFPRDRSRLSP</sequence>
<evidence type="ECO:0000256" key="9">
    <source>
        <dbReference type="HAMAP-Rule" id="MF_02075"/>
    </source>
</evidence>
<feature type="binding site" evidence="9">
    <location>
        <begin position="399"/>
        <end position="402"/>
    </location>
    <ligand>
        <name>ATP</name>
        <dbReference type="ChEBI" id="CHEBI:30616"/>
    </ligand>
</feature>
<dbReference type="InterPro" id="IPR004523">
    <property type="entry name" value="Asp-tRNA_synthase_2"/>
</dbReference>
<keyword evidence="3 9" id="KW-0963">Cytoplasm</keyword>
<dbReference type="GO" id="GO:0005829">
    <property type="term" value="C:cytosol"/>
    <property type="evidence" value="ECO:0007669"/>
    <property type="project" value="TreeGrafter"/>
</dbReference>
<dbReference type="SUPFAM" id="SSF55681">
    <property type="entry name" value="Class II aaRS and biotin synthetases"/>
    <property type="match status" value="1"/>
</dbReference>
<keyword evidence="6 9" id="KW-0067">ATP-binding</keyword>
<dbReference type="AlphaFoldDB" id="A0A0P9CVD4"/>
<reference evidence="11 14" key="1">
    <citation type="submission" date="2015-09" db="EMBL/GenBank/DDBJ databases">
        <title>Draft genome sequence of Acidiplasma aeolicum DSM 18409.</title>
        <authorList>
            <person name="Hemp J."/>
        </authorList>
    </citation>
    <scope>NUCLEOTIDE SEQUENCE [LARGE SCALE GENOMIC DNA]</scope>
    <source>
        <strain evidence="11 14">V</strain>
    </source>
</reference>
<dbReference type="PANTHER" id="PTHR43450:SF1">
    <property type="entry name" value="ASPARTATE--TRNA LIGASE, CYTOPLASMIC"/>
    <property type="match status" value="1"/>
</dbReference>
<dbReference type="FunFam" id="3.30.930.10:FF:000038">
    <property type="entry name" value="Aspartate--tRNA ligase"/>
    <property type="match status" value="1"/>
</dbReference>
<evidence type="ECO:0000256" key="5">
    <source>
        <dbReference type="ARBA" id="ARBA00022741"/>
    </source>
</evidence>
<evidence type="ECO:0000313" key="13">
    <source>
        <dbReference type="Proteomes" id="UP000050320"/>
    </source>
</evidence>
<dbReference type="NCBIfam" id="NF003483">
    <property type="entry name" value="PRK05159.1"/>
    <property type="match status" value="1"/>
</dbReference>
<gene>
    <name evidence="11" type="primary">aspC</name>
    <name evidence="9" type="synonym">aspS</name>
    <name evidence="12" type="ORF">AOG54_03870</name>
    <name evidence="11" type="ORF">SE19_03390</name>
</gene>
<feature type="binding site" evidence="9">
    <location>
        <begin position="218"/>
        <end position="220"/>
    </location>
    <ligand>
        <name>ATP</name>
        <dbReference type="ChEBI" id="CHEBI:30616"/>
    </ligand>
</feature>
<dbReference type="InterPro" id="IPR004364">
    <property type="entry name" value="Aa-tRNA-synt_II"/>
</dbReference>
<dbReference type="GO" id="GO:0004815">
    <property type="term" value="F:aspartate-tRNA ligase activity"/>
    <property type="evidence" value="ECO:0007669"/>
    <property type="project" value="UniProtKB-UniRule"/>
</dbReference>
<accession>A0A0P9CVD4</accession>
<comment type="caution">
    <text evidence="9">Lacks conserved residue(s) required for the propagation of feature annotation.</text>
</comment>
<feature type="binding site" evidence="9">
    <location>
        <position position="210"/>
    </location>
    <ligand>
        <name>L-aspartate</name>
        <dbReference type="ChEBI" id="CHEBI:29991"/>
    </ligand>
</feature>
<dbReference type="InterPro" id="IPR006195">
    <property type="entry name" value="aa-tRNA-synth_II"/>
</dbReference>
<dbReference type="Pfam" id="PF00152">
    <property type="entry name" value="tRNA-synt_2"/>
    <property type="match status" value="1"/>
</dbReference>
<evidence type="ECO:0000313" key="12">
    <source>
        <dbReference type="EMBL" id="KQB34706.1"/>
    </source>
</evidence>
<keyword evidence="5 9" id="KW-0547">Nucleotide-binding</keyword>
<evidence type="ECO:0000313" key="14">
    <source>
        <dbReference type="Proteomes" id="UP000050515"/>
    </source>
</evidence>
<feature type="binding site" evidence="9">
    <location>
        <begin position="210"/>
        <end position="212"/>
    </location>
    <ligand>
        <name>ATP</name>
        <dbReference type="ChEBI" id="CHEBI:30616"/>
    </ligand>
</feature>
<proteinExistence type="inferred from homology"/>
<keyword evidence="8 9" id="KW-0030">Aminoacyl-tRNA synthetase</keyword>
<evidence type="ECO:0000256" key="2">
    <source>
        <dbReference type="ARBA" id="ARBA00005312"/>
    </source>
</evidence>
<dbReference type="SUPFAM" id="SSF50249">
    <property type="entry name" value="Nucleic acid-binding proteins"/>
    <property type="match status" value="1"/>
</dbReference>
<dbReference type="GO" id="GO:0006422">
    <property type="term" value="P:aspartyl-tRNA aminoacylation"/>
    <property type="evidence" value="ECO:0007669"/>
    <property type="project" value="UniProtKB-UniRule"/>
</dbReference>
<dbReference type="EMBL" id="LKBG01000223">
    <property type="protein sequence ID" value="KQB34706.1"/>
    <property type="molecule type" value="Genomic_DNA"/>
</dbReference>
<keyword evidence="9" id="KW-0479">Metal-binding</keyword>
<dbReference type="Proteomes" id="UP000050515">
    <property type="component" value="Unassembled WGS sequence"/>
</dbReference>
<feature type="site" description="Important for tRNA discrimination" evidence="9">
    <location>
        <position position="81"/>
    </location>
</feature>
<dbReference type="EMBL" id="LJCQ01000162">
    <property type="protein sequence ID" value="KPV46921.1"/>
    <property type="molecule type" value="Genomic_DNA"/>
</dbReference>
<feature type="binding site" evidence="9">
    <location>
        <position position="351"/>
    </location>
    <ligand>
        <name>ATP</name>
        <dbReference type="ChEBI" id="CHEBI:30616"/>
    </ligand>
</feature>
<feature type="domain" description="Aminoacyl-transfer RNA synthetases class-II family profile" evidence="10">
    <location>
        <begin position="133"/>
        <end position="428"/>
    </location>
</feature>
<protein>
    <recommendedName>
        <fullName evidence="9">Aspartate--tRNA(Asp) ligase</fullName>
        <ecNumber evidence="9">6.1.1.12</ecNumber>
    </recommendedName>
    <alternativeName>
        <fullName evidence="9">Aspartyl-tRNA synthetase</fullName>
        <shortName evidence="9">AspRS</shortName>
    </alternativeName>
    <alternativeName>
        <fullName evidence="9">Discriminating aspartyl-tRNA synthetase</fullName>
        <shortName evidence="9">D-AspRS</shortName>
    </alternativeName>
</protein>
<dbReference type="Pfam" id="PF01336">
    <property type="entry name" value="tRNA_anti-codon"/>
    <property type="match status" value="1"/>
</dbReference>
<dbReference type="OrthoDB" id="5908at2157"/>
<dbReference type="PANTHER" id="PTHR43450">
    <property type="entry name" value="ASPARTYL-TRNA SYNTHETASE"/>
    <property type="match status" value="1"/>
</dbReference>
<dbReference type="EC" id="6.1.1.12" evidence="9"/>
<comment type="similarity">
    <text evidence="2 9">Belongs to the class-II aminoacyl-tRNA synthetase family. Type 2 subfamily.</text>
</comment>
<keyword evidence="4 9" id="KW-0436">Ligase</keyword>
<feature type="binding site" evidence="9">
    <location>
        <position position="354"/>
    </location>
    <ligand>
        <name>L-aspartate</name>
        <dbReference type="ChEBI" id="CHEBI:29991"/>
    </ligand>
</feature>
<reference evidence="12 13" key="2">
    <citation type="submission" date="2015-09" db="EMBL/GenBank/DDBJ databases">
        <title>Heavy metals and arsenic resistance mechanisms in polyextremophilic archaea of the family Ferroplasmaceae.</title>
        <authorList>
            <person name="Bulaev A.G."/>
            <person name="Kanygina A.V."/>
        </authorList>
    </citation>
    <scope>NUCLEOTIDE SEQUENCE [LARGE SCALE GENOMIC DNA]</scope>
    <source>
        <strain evidence="12 13">VT</strain>
    </source>
</reference>
<comment type="catalytic activity">
    <reaction evidence="9">
        <text>tRNA(Asp) + L-aspartate + ATP = L-aspartyl-tRNA(Asp) + AMP + diphosphate</text>
        <dbReference type="Rhea" id="RHEA:19649"/>
        <dbReference type="Rhea" id="RHEA-COMP:9660"/>
        <dbReference type="Rhea" id="RHEA-COMP:9678"/>
        <dbReference type="ChEBI" id="CHEBI:29991"/>
        <dbReference type="ChEBI" id="CHEBI:30616"/>
        <dbReference type="ChEBI" id="CHEBI:33019"/>
        <dbReference type="ChEBI" id="CHEBI:78442"/>
        <dbReference type="ChEBI" id="CHEBI:78516"/>
        <dbReference type="ChEBI" id="CHEBI:456215"/>
        <dbReference type="EC" id="6.1.1.12"/>
    </reaction>
</comment>
<evidence type="ECO:0000256" key="3">
    <source>
        <dbReference type="ARBA" id="ARBA00022490"/>
    </source>
</evidence>
<keyword evidence="7 9" id="KW-0648">Protein biosynthesis</keyword>
<organism evidence="11 14">
    <name type="scientific">Acidiplasma aeolicum</name>
    <dbReference type="NCBI Taxonomy" id="507754"/>
    <lineage>
        <taxon>Archaea</taxon>
        <taxon>Methanobacteriati</taxon>
        <taxon>Thermoplasmatota</taxon>
        <taxon>Thermoplasmata</taxon>
        <taxon>Thermoplasmatales</taxon>
        <taxon>Ferroplasmaceae</taxon>
        <taxon>Acidiplasma</taxon>
    </lineage>
</organism>
<keyword evidence="13" id="KW-1185">Reference proteome</keyword>
<feature type="region of interest" description="Aspartate" evidence="9">
    <location>
        <begin position="188"/>
        <end position="191"/>
    </location>
</feature>
<keyword evidence="9" id="KW-0460">Magnesium</keyword>
<dbReference type="CDD" id="cd00776">
    <property type="entry name" value="AsxRS_core"/>
    <property type="match status" value="1"/>
</dbReference>
<dbReference type="HAMAP" id="MF_02075">
    <property type="entry name" value="Asp_tRNA_synth_type2"/>
    <property type="match status" value="1"/>
</dbReference>
<dbReference type="InterPro" id="IPR002312">
    <property type="entry name" value="Asp/Asn-tRNA-synth_IIb"/>
</dbReference>
<dbReference type="PROSITE" id="PS50862">
    <property type="entry name" value="AA_TRNA_LIGASE_II"/>
    <property type="match status" value="1"/>
</dbReference>
<dbReference type="Proteomes" id="UP000050320">
    <property type="component" value="Unassembled WGS sequence"/>
</dbReference>
<dbReference type="InterPro" id="IPR004365">
    <property type="entry name" value="NA-bd_OB_tRNA"/>
</dbReference>
<evidence type="ECO:0000256" key="4">
    <source>
        <dbReference type="ARBA" id="ARBA00022598"/>
    </source>
</evidence>
<comment type="function">
    <text evidence="9">Catalyzes the attachment of L-aspartate to tRNA(Asp) in a two-step reaction: L-aspartate is first activated by ATP to form Asp-AMP and then transferred to the acceptor end of tRNA(Asp).</text>
</comment>
<feature type="binding site" evidence="9">
    <location>
        <position position="166"/>
    </location>
    <ligand>
        <name>L-aspartate</name>
        <dbReference type="ChEBI" id="CHEBI:29991"/>
    </ligand>
</feature>
<dbReference type="GO" id="GO:0000287">
    <property type="term" value="F:magnesium ion binding"/>
    <property type="evidence" value="ECO:0007669"/>
    <property type="project" value="UniProtKB-UniRule"/>
</dbReference>
<dbReference type="GO" id="GO:0003723">
    <property type="term" value="F:RNA binding"/>
    <property type="evidence" value="ECO:0007669"/>
    <property type="project" value="TreeGrafter"/>
</dbReference>
<dbReference type="InterPro" id="IPR045864">
    <property type="entry name" value="aa-tRNA-synth_II/BPL/LPL"/>
</dbReference>
<dbReference type="Gene3D" id="3.30.930.10">
    <property type="entry name" value="Bira Bifunctional Protein, Domain 2"/>
    <property type="match status" value="1"/>
</dbReference>
<evidence type="ECO:0000256" key="1">
    <source>
        <dbReference type="ARBA" id="ARBA00004496"/>
    </source>
</evidence>
<name>A0A0P9CVD4_9ARCH</name>
<dbReference type="GO" id="GO:0005524">
    <property type="term" value="F:ATP binding"/>
    <property type="evidence" value="ECO:0007669"/>
    <property type="project" value="UniProtKB-UniRule"/>
</dbReference>
<feature type="binding site" evidence="9">
    <location>
        <position position="358"/>
    </location>
    <ligand>
        <name>L-aspartate</name>
        <dbReference type="ChEBI" id="CHEBI:29991"/>
    </ligand>
</feature>
<feature type="binding site" evidence="9">
    <location>
        <position position="351"/>
    </location>
    <ligand>
        <name>Mg(2+)</name>
        <dbReference type="ChEBI" id="CHEBI:18420"/>
        <label>3</label>
    </ligand>
</feature>
<comment type="cofactor">
    <cofactor evidence="9">
        <name>Mg(2+)</name>
        <dbReference type="ChEBI" id="CHEBI:18420"/>
    </cofactor>
    <text evidence="9">Binds 3 Mg(2+) cations per subunit. The strongest magnesium site (Mg1) is bound to the beta- and gamma-phosphates of ATP and four water molecules complete its coordination sphere.</text>
</comment>
<dbReference type="RefSeq" id="WP_054964042.1">
    <property type="nucleotide sequence ID" value="NZ_JBBYJF010000011.1"/>
</dbReference>
<dbReference type="PRINTS" id="PR01042">
    <property type="entry name" value="TRNASYNTHASP"/>
</dbReference>
<evidence type="ECO:0000259" key="10">
    <source>
        <dbReference type="PROSITE" id="PS50862"/>
    </source>
</evidence>
<dbReference type="PATRIC" id="fig|507754.4.peg.1646"/>
<feature type="binding site" evidence="9">
    <location>
        <position position="354"/>
    </location>
    <ligand>
        <name>Mg(2+)</name>
        <dbReference type="ChEBI" id="CHEBI:18420"/>
        <label>2</label>
    </ligand>
</feature>
<evidence type="ECO:0000256" key="7">
    <source>
        <dbReference type="ARBA" id="ARBA00022917"/>
    </source>
</evidence>
<dbReference type="InterPro" id="IPR012340">
    <property type="entry name" value="NA-bd_OB-fold"/>
</dbReference>
<comment type="caution">
    <text evidence="11">The sequence shown here is derived from an EMBL/GenBank/DDBJ whole genome shotgun (WGS) entry which is preliminary data.</text>
</comment>
<evidence type="ECO:0000256" key="8">
    <source>
        <dbReference type="ARBA" id="ARBA00023146"/>
    </source>
</evidence>
<evidence type="ECO:0000256" key="6">
    <source>
        <dbReference type="ARBA" id="ARBA00022840"/>
    </source>
</evidence>
<evidence type="ECO:0000313" key="11">
    <source>
        <dbReference type="EMBL" id="KPV46921.1"/>
    </source>
</evidence>
<dbReference type="GO" id="GO:0017101">
    <property type="term" value="C:aminoacyl-tRNA synthetase multienzyme complex"/>
    <property type="evidence" value="ECO:0007669"/>
    <property type="project" value="TreeGrafter"/>
</dbReference>
<comment type="subunit">
    <text evidence="9">Homodimer.</text>
</comment>
<dbReference type="Gene3D" id="2.40.50.140">
    <property type="entry name" value="Nucleic acid-binding proteins"/>
    <property type="match status" value="1"/>
</dbReference>
<comment type="subcellular location">
    <subcellularLocation>
        <location evidence="1 9">Cytoplasm</location>
    </subcellularLocation>
</comment>